<proteinExistence type="predicted"/>
<evidence type="ECO:0000313" key="2">
    <source>
        <dbReference type="Proteomes" id="UP000036958"/>
    </source>
</evidence>
<accession>A0A0L8VAR9</accession>
<protein>
    <submittedName>
        <fullName evidence="1">Uncharacterized protein</fullName>
    </submittedName>
</protein>
<sequence length="44" mass="5185">MGQQVTTGGLPRRNVSFTIPDLCRWRKTCEYKTVRQFFYSSPDN</sequence>
<dbReference type="EMBL" id="LGIA01000133">
    <property type="protein sequence ID" value="KOH45448.1"/>
    <property type="molecule type" value="Genomic_DNA"/>
</dbReference>
<dbReference type="AlphaFoldDB" id="A0A0L8VAR9"/>
<keyword evidence="2" id="KW-1185">Reference proteome</keyword>
<dbReference type="Proteomes" id="UP000036958">
    <property type="component" value="Unassembled WGS sequence"/>
</dbReference>
<comment type="caution">
    <text evidence="1">The sequence shown here is derived from an EMBL/GenBank/DDBJ whole genome shotgun (WGS) entry which is preliminary data.</text>
</comment>
<reference evidence="2" key="1">
    <citation type="submission" date="2015-07" db="EMBL/GenBank/DDBJ databases">
        <title>Genome sequencing of Sunxiuqinia dokdonensis strain SK.</title>
        <authorList>
            <person name="Ahn S."/>
            <person name="Kim B.-C."/>
        </authorList>
    </citation>
    <scope>NUCLEOTIDE SEQUENCE [LARGE SCALE GENOMIC DNA]</scope>
    <source>
        <strain evidence="2">SK</strain>
    </source>
</reference>
<name>A0A0L8VAR9_9BACT</name>
<organism evidence="1 2">
    <name type="scientific">Sunxiuqinia dokdonensis</name>
    <dbReference type="NCBI Taxonomy" id="1409788"/>
    <lineage>
        <taxon>Bacteria</taxon>
        <taxon>Pseudomonadati</taxon>
        <taxon>Bacteroidota</taxon>
        <taxon>Bacteroidia</taxon>
        <taxon>Marinilabiliales</taxon>
        <taxon>Prolixibacteraceae</taxon>
        <taxon>Sunxiuqinia</taxon>
    </lineage>
</organism>
<evidence type="ECO:0000313" key="1">
    <source>
        <dbReference type="EMBL" id="KOH45448.1"/>
    </source>
</evidence>
<gene>
    <name evidence="1" type="ORF">NC99_17360</name>
</gene>